<comment type="cofactor">
    <cofactor evidence="1">
        <name>Fe cation</name>
        <dbReference type="ChEBI" id="CHEBI:24875"/>
    </cofactor>
</comment>
<keyword evidence="5" id="KW-0052">Apoplast</keyword>
<dbReference type="KEGG" id="smo:SELMODRAFT_437893"/>
<dbReference type="InterPro" id="IPR044859">
    <property type="entry name" value="Allene_oxi_cyc_Dirigent"/>
</dbReference>
<keyword evidence="6" id="KW-0812">Transmembrane</keyword>
<dbReference type="InParanoid" id="D8QRR3"/>
<dbReference type="PANTHER" id="PTHR20883:SF47">
    <property type="entry name" value="PHYTANOYL-COA DIOXYGENASE"/>
    <property type="match status" value="1"/>
</dbReference>
<evidence type="ECO:0000313" key="7">
    <source>
        <dbReference type="EMBL" id="EFJ37299.1"/>
    </source>
</evidence>
<evidence type="ECO:0000256" key="5">
    <source>
        <dbReference type="RuleBase" id="RU363099"/>
    </source>
</evidence>
<comment type="subcellular location">
    <subcellularLocation>
        <location evidence="5">Secreted</location>
        <location evidence="5">Extracellular space</location>
        <location evidence="5">Apoplast</location>
    </subcellularLocation>
</comment>
<evidence type="ECO:0000256" key="6">
    <source>
        <dbReference type="SAM" id="Phobius"/>
    </source>
</evidence>
<proteinExistence type="inferred from homology"/>
<dbReference type="Proteomes" id="UP000001514">
    <property type="component" value="Unassembled WGS sequence"/>
</dbReference>
<dbReference type="Pfam" id="PF03018">
    <property type="entry name" value="Dirigent"/>
    <property type="match status" value="1"/>
</dbReference>
<keyword evidence="6" id="KW-1133">Transmembrane helix</keyword>
<dbReference type="AlphaFoldDB" id="D8QRR3"/>
<dbReference type="Gramene" id="EFJ37299">
    <property type="protein sequence ID" value="EFJ37299"/>
    <property type="gene ID" value="SELMODRAFT_437893"/>
</dbReference>
<comment type="similarity">
    <text evidence="2 5">Belongs to the plant dirigent protein family.</text>
</comment>
<evidence type="ECO:0000313" key="8">
    <source>
        <dbReference type="Proteomes" id="UP000001514"/>
    </source>
</evidence>
<dbReference type="SUPFAM" id="SSF51197">
    <property type="entry name" value="Clavaminate synthase-like"/>
    <property type="match status" value="1"/>
</dbReference>
<accession>D8QRR3</accession>
<keyword evidence="8" id="KW-1185">Reference proteome</keyword>
<gene>
    <name evidence="7" type="ORF">SELMODRAFT_437893</name>
</gene>
<name>D8QRR3_SELML</name>
<dbReference type="Gene3D" id="2.40.480.10">
    <property type="entry name" value="Allene oxide cyclase-like"/>
    <property type="match status" value="1"/>
</dbReference>
<organism evidence="8">
    <name type="scientific">Selaginella moellendorffii</name>
    <name type="common">Spikemoss</name>
    <dbReference type="NCBI Taxonomy" id="88036"/>
    <lineage>
        <taxon>Eukaryota</taxon>
        <taxon>Viridiplantae</taxon>
        <taxon>Streptophyta</taxon>
        <taxon>Embryophyta</taxon>
        <taxon>Tracheophyta</taxon>
        <taxon>Lycopodiopsida</taxon>
        <taxon>Selaginellales</taxon>
        <taxon>Selaginellaceae</taxon>
        <taxon>Selaginella</taxon>
    </lineage>
</organism>
<dbReference type="InterPro" id="IPR004265">
    <property type="entry name" value="Dirigent"/>
</dbReference>
<dbReference type="STRING" id="88036.D8QRR3"/>
<dbReference type="HOGENOM" id="CLU_689636_0_0_1"/>
<comment type="subunit">
    <text evidence="3 5">Homodimer.</text>
</comment>
<evidence type="ECO:0000256" key="3">
    <source>
        <dbReference type="ARBA" id="ARBA00011738"/>
    </source>
</evidence>
<evidence type="ECO:0000256" key="4">
    <source>
        <dbReference type="ARBA" id="ARBA00022525"/>
    </source>
</evidence>
<dbReference type="EMBL" id="GL377566">
    <property type="protein sequence ID" value="EFJ37299.1"/>
    <property type="molecule type" value="Genomic_DNA"/>
</dbReference>
<dbReference type="Pfam" id="PF05721">
    <property type="entry name" value="PhyH"/>
    <property type="match status" value="1"/>
</dbReference>
<dbReference type="InterPro" id="IPR008775">
    <property type="entry name" value="Phytyl_CoA_dOase-like"/>
</dbReference>
<dbReference type="PANTHER" id="PTHR20883">
    <property type="entry name" value="PHYTANOYL-COA DIOXYGENASE DOMAIN CONTAINING 1"/>
    <property type="match status" value="1"/>
</dbReference>
<dbReference type="GO" id="GO:0048046">
    <property type="term" value="C:apoplast"/>
    <property type="evidence" value="ECO:0007669"/>
    <property type="project" value="UniProtKB-SubCell"/>
</dbReference>
<sequence>MQGLTLLQPGRFHDDQFLWLRHNTMRSFIFESPVGEIAKGMMRGKLARLFYDQLLVKEPGTRTTTPWHNDHSYWQLSGDQVISVWLALDPVPESSCVQYVKGSHKWRLLHRIASFSGDEDRYKSDMTDSLPDIPNIDEKLDELTLLKWDMEPGDCLIHHSFAVHGAPGIGEASGRRRGYATRWVGESVKFDPRPGTMHYVWLKAGIDAALQPAPIKVLDFYLHDKVDLTNPSNSTVVLVAGPKNLQFGAVLVIDDVLTKGPSRDSEIVGRAKGTYISDDSTNTTTGLFLTFVAVFKDGTMSMYGQDNIFDEVRELAVIGGTGAYRFASGTEMGAKMVIQDDYFQSDQKAFGVQHSKSLLLLSIDLADFSCPAASALGFLIVLVVVAVYGSMDSDLRGQTT</sequence>
<protein>
    <recommendedName>
        <fullName evidence="5">Dirigent protein</fullName>
    </recommendedName>
</protein>
<comment type="function">
    <text evidence="5">Dirigent proteins impart stereoselectivity on the phenoxy radical-coupling reaction, yielding optically active lignans from two molecules of coniferyl alcohol in the biosynthesis of lignans, flavonolignans, and alkaloids and thus plays a central role in plant secondary metabolism.</text>
</comment>
<keyword evidence="6" id="KW-0472">Membrane</keyword>
<reference evidence="7 8" key="1">
    <citation type="journal article" date="2011" name="Science">
        <title>The Selaginella genome identifies genetic changes associated with the evolution of vascular plants.</title>
        <authorList>
            <person name="Banks J.A."/>
            <person name="Nishiyama T."/>
            <person name="Hasebe M."/>
            <person name="Bowman J.L."/>
            <person name="Gribskov M."/>
            <person name="dePamphilis C."/>
            <person name="Albert V.A."/>
            <person name="Aono N."/>
            <person name="Aoyama T."/>
            <person name="Ambrose B.A."/>
            <person name="Ashton N.W."/>
            <person name="Axtell M.J."/>
            <person name="Barker E."/>
            <person name="Barker M.S."/>
            <person name="Bennetzen J.L."/>
            <person name="Bonawitz N.D."/>
            <person name="Chapple C."/>
            <person name="Cheng C."/>
            <person name="Correa L.G."/>
            <person name="Dacre M."/>
            <person name="DeBarry J."/>
            <person name="Dreyer I."/>
            <person name="Elias M."/>
            <person name="Engstrom E.M."/>
            <person name="Estelle M."/>
            <person name="Feng L."/>
            <person name="Finet C."/>
            <person name="Floyd S.K."/>
            <person name="Frommer W.B."/>
            <person name="Fujita T."/>
            <person name="Gramzow L."/>
            <person name="Gutensohn M."/>
            <person name="Harholt J."/>
            <person name="Hattori M."/>
            <person name="Heyl A."/>
            <person name="Hirai T."/>
            <person name="Hiwatashi Y."/>
            <person name="Ishikawa M."/>
            <person name="Iwata M."/>
            <person name="Karol K.G."/>
            <person name="Koehler B."/>
            <person name="Kolukisaoglu U."/>
            <person name="Kubo M."/>
            <person name="Kurata T."/>
            <person name="Lalonde S."/>
            <person name="Li K."/>
            <person name="Li Y."/>
            <person name="Litt A."/>
            <person name="Lyons E."/>
            <person name="Manning G."/>
            <person name="Maruyama T."/>
            <person name="Michael T.P."/>
            <person name="Mikami K."/>
            <person name="Miyazaki S."/>
            <person name="Morinaga S."/>
            <person name="Murata T."/>
            <person name="Mueller-Roeber B."/>
            <person name="Nelson D.R."/>
            <person name="Obara M."/>
            <person name="Oguri Y."/>
            <person name="Olmstead R.G."/>
            <person name="Onodera N."/>
            <person name="Petersen B.L."/>
            <person name="Pils B."/>
            <person name="Prigge M."/>
            <person name="Rensing S.A."/>
            <person name="Riano-Pachon D.M."/>
            <person name="Roberts A.W."/>
            <person name="Sato Y."/>
            <person name="Scheller H.V."/>
            <person name="Schulz B."/>
            <person name="Schulz C."/>
            <person name="Shakirov E.V."/>
            <person name="Shibagaki N."/>
            <person name="Shinohara N."/>
            <person name="Shippen D.E."/>
            <person name="Soerensen I."/>
            <person name="Sotooka R."/>
            <person name="Sugimoto N."/>
            <person name="Sugita M."/>
            <person name="Sumikawa N."/>
            <person name="Tanurdzic M."/>
            <person name="Theissen G."/>
            <person name="Ulvskov P."/>
            <person name="Wakazuki S."/>
            <person name="Weng J.K."/>
            <person name="Willats W.W."/>
            <person name="Wipf D."/>
            <person name="Wolf P.G."/>
            <person name="Yang L."/>
            <person name="Zimmer A.D."/>
            <person name="Zhu Q."/>
            <person name="Mitros T."/>
            <person name="Hellsten U."/>
            <person name="Loque D."/>
            <person name="Otillar R."/>
            <person name="Salamov A."/>
            <person name="Schmutz J."/>
            <person name="Shapiro H."/>
            <person name="Lindquist E."/>
            <person name="Lucas S."/>
            <person name="Rokhsar D."/>
            <person name="Grigoriev I.V."/>
        </authorList>
    </citation>
    <scope>NUCLEOTIDE SEQUENCE [LARGE SCALE GENOMIC DNA]</scope>
</reference>
<keyword evidence="4 5" id="KW-0964">Secreted</keyword>
<evidence type="ECO:0000256" key="2">
    <source>
        <dbReference type="ARBA" id="ARBA00010746"/>
    </source>
</evidence>
<feature type="transmembrane region" description="Helical" evidence="6">
    <location>
        <begin position="372"/>
        <end position="391"/>
    </location>
</feature>
<evidence type="ECO:0000256" key="1">
    <source>
        <dbReference type="ARBA" id="ARBA00001962"/>
    </source>
</evidence>
<dbReference type="eggNOG" id="ENOG502S0FA">
    <property type="taxonomic scope" value="Eukaryota"/>
</dbReference>
<dbReference type="Gene3D" id="2.60.120.620">
    <property type="entry name" value="q2cbj1_9rhob like domain"/>
    <property type="match status" value="1"/>
</dbReference>
<dbReference type="GO" id="GO:0009699">
    <property type="term" value="P:phenylpropanoid biosynthetic process"/>
    <property type="evidence" value="ECO:0007669"/>
    <property type="project" value="UniProtKB-ARBA"/>
</dbReference>